<dbReference type="InterPro" id="IPR036866">
    <property type="entry name" value="RibonucZ/Hydroxyglut_hydro"/>
</dbReference>
<dbReference type="OrthoDB" id="9800607at2"/>
<evidence type="ECO:0000313" key="6">
    <source>
        <dbReference type="Proteomes" id="UP000297564"/>
    </source>
</evidence>
<evidence type="ECO:0000313" key="5">
    <source>
        <dbReference type="EMBL" id="TFY99870.1"/>
    </source>
</evidence>
<dbReference type="RefSeq" id="WP_135285413.1">
    <property type="nucleotide sequence ID" value="NZ_SMLL01000004.1"/>
</dbReference>
<proteinExistence type="predicted"/>
<evidence type="ECO:0000256" key="1">
    <source>
        <dbReference type="ARBA" id="ARBA00022448"/>
    </source>
</evidence>
<dbReference type="SUPFAM" id="SSF56281">
    <property type="entry name" value="Metallo-hydrolase/oxidoreductase"/>
    <property type="match status" value="1"/>
</dbReference>
<evidence type="ECO:0000259" key="4">
    <source>
        <dbReference type="Pfam" id="PF19583"/>
    </source>
</evidence>
<reference evidence="5 6" key="1">
    <citation type="submission" date="2019-03" db="EMBL/GenBank/DDBJ databases">
        <title>Ramlibacter rhizophilus CCTCC AB2015357, whole genome shotgun sequence.</title>
        <authorList>
            <person name="Zhang X."/>
            <person name="Feng G."/>
            <person name="Zhu H."/>
        </authorList>
    </citation>
    <scope>NUCLEOTIDE SEQUENCE [LARGE SCALE GENOMIC DNA]</scope>
    <source>
        <strain evidence="5 6">CCTCC AB2015357</strain>
    </source>
</reference>
<organism evidence="5 6">
    <name type="scientific">Ramlibacter rhizophilus</name>
    <dbReference type="NCBI Taxonomy" id="1781167"/>
    <lineage>
        <taxon>Bacteria</taxon>
        <taxon>Pseudomonadati</taxon>
        <taxon>Pseudomonadota</taxon>
        <taxon>Betaproteobacteria</taxon>
        <taxon>Burkholderiales</taxon>
        <taxon>Comamonadaceae</taxon>
        <taxon>Ramlibacter</taxon>
    </lineage>
</organism>
<feature type="domain" description="ODP" evidence="4">
    <location>
        <begin position="34"/>
        <end position="221"/>
    </location>
</feature>
<dbReference type="Gene3D" id="3.60.15.10">
    <property type="entry name" value="Ribonuclease Z/Hydroxyacylglutathione hydrolase-like"/>
    <property type="match status" value="1"/>
</dbReference>
<dbReference type="Pfam" id="PF19583">
    <property type="entry name" value="ODP"/>
    <property type="match status" value="1"/>
</dbReference>
<keyword evidence="6" id="KW-1185">Reference proteome</keyword>
<accession>A0A4Z0BM36</accession>
<keyword evidence="2" id="KW-0249">Electron transport</keyword>
<dbReference type="Proteomes" id="UP000297564">
    <property type="component" value="Unassembled WGS sequence"/>
</dbReference>
<keyword evidence="1" id="KW-0813">Transport</keyword>
<protein>
    <submittedName>
        <fullName evidence="5">MBL fold metallo-hydrolase</fullName>
    </submittedName>
</protein>
<dbReference type="InterPro" id="IPR051285">
    <property type="entry name" value="NADH_oxidoreductase_modular"/>
</dbReference>
<name>A0A4Z0BM36_9BURK</name>
<sequence length="258" mass="27884">MITNLHSGTNVHEIAEGIYRINTPIDFPDGNGFSFNQYLLVDDQPLLFHTGPRQLFERVREAVAAVMPVQSLRYIGLSHFEADECGSMNSWLALAPAAVPLCSQVAAMVSVADTADRAPRAMADGERLSVGRHTLQWLDTPQVPHGWDCGLLMDHTTGTFFCGDLFTQPGHGDEPLTDGDILGPSEAFRQPMDSFAHAPQTRATLERLARLAPRTLACMHGSAWRGDGGRLLRELAAALDGAGAVQAAAMQRVPELAA</sequence>
<keyword evidence="5" id="KW-0378">Hydrolase</keyword>
<dbReference type="InterPro" id="IPR045761">
    <property type="entry name" value="ODP_dom"/>
</dbReference>
<gene>
    <name evidence="5" type="ORF">EZ242_12100</name>
</gene>
<dbReference type="PANTHER" id="PTHR32145">
    <property type="entry name" value="DIFLAVIN FLAVOPROTEIN A 2-RELATED"/>
    <property type="match status" value="1"/>
</dbReference>
<comment type="caution">
    <text evidence="5">The sequence shown here is derived from an EMBL/GenBank/DDBJ whole genome shotgun (WGS) entry which is preliminary data.</text>
</comment>
<keyword evidence="3" id="KW-0408">Iron</keyword>
<dbReference type="GO" id="GO:0016787">
    <property type="term" value="F:hydrolase activity"/>
    <property type="evidence" value="ECO:0007669"/>
    <property type="project" value="UniProtKB-KW"/>
</dbReference>
<evidence type="ECO:0000256" key="3">
    <source>
        <dbReference type="ARBA" id="ARBA00023004"/>
    </source>
</evidence>
<dbReference type="EMBL" id="SMLL01000004">
    <property type="protein sequence ID" value="TFY99870.1"/>
    <property type="molecule type" value="Genomic_DNA"/>
</dbReference>
<evidence type="ECO:0000256" key="2">
    <source>
        <dbReference type="ARBA" id="ARBA00022982"/>
    </source>
</evidence>
<dbReference type="PANTHER" id="PTHR32145:SF11">
    <property type="entry name" value="DIFLAVIN FLAVOPROTEIN A 2-RELATED"/>
    <property type="match status" value="1"/>
</dbReference>
<dbReference type="AlphaFoldDB" id="A0A4Z0BM36"/>